<accession>A0A0F9BW64</accession>
<protein>
    <submittedName>
        <fullName evidence="2">Uncharacterized protein</fullName>
    </submittedName>
</protein>
<name>A0A0F9BW64_9ZZZZ</name>
<evidence type="ECO:0000256" key="1">
    <source>
        <dbReference type="SAM" id="Coils"/>
    </source>
</evidence>
<comment type="caution">
    <text evidence="2">The sequence shown here is derived from an EMBL/GenBank/DDBJ whole genome shotgun (WGS) entry which is preliminary data.</text>
</comment>
<proteinExistence type="predicted"/>
<evidence type="ECO:0000313" key="2">
    <source>
        <dbReference type="EMBL" id="KKL26124.1"/>
    </source>
</evidence>
<organism evidence="2">
    <name type="scientific">marine sediment metagenome</name>
    <dbReference type="NCBI Taxonomy" id="412755"/>
    <lineage>
        <taxon>unclassified sequences</taxon>
        <taxon>metagenomes</taxon>
        <taxon>ecological metagenomes</taxon>
    </lineage>
</organism>
<gene>
    <name evidence="2" type="ORF">LCGC14_2398410</name>
</gene>
<dbReference type="AlphaFoldDB" id="A0A0F9BW64"/>
<sequence length="63" mass="7418">MPDIYSVAWKMLERKIASTRRQSISKVDLMKWQLEALEEAVDRAALEMLYAEMERRSGEQKEA</sequence>
<reference evidence="2" key="1">
    <citation type="journal article" date="2015" name="Nature">
        <title>Complex archaea that bridge the gap between prokaryotes and eukaryotes.</title>
        <authorList>
            <person name="Spang A."/>
            <person name="Saw J.H."/>
            <person name="Jorgensen S.L."/>
            <person name="Zaremba-Niedzwiedzka K."/>
            <person name="Martijn J."/>
            <person name="Lind A.E."/>
            <person name="van Eijk R."/>
            <person name="Schleper C."/>
            <person name="Guy L."/>
            <person name="Ettema T.J."/>
        </authorList>
    </citation>
    <scope>NUCLEOTIDE SEQUENCE</scope>
</reference>
<feature type="coiled-coil region" evidence="1">
    <location>
        <begin position="27"/>
        <end position="54"/>
    </location>
</feature>
<keyword evidence="1" id="KW-0175">Coiled coil</keyword>
<dbReference type="EMBL" id="LAZR01035950">
    <property type="protein sequence ID" value="KKL26124.1"/>
    <property type="molecule type" value="Genomic_DNA"/>
</dbReference>